<name>A0A1M7RDG7_9BURK</name>
<gene>
    <name evidence="1" type="ORF">SAMN05192549_12119</name>
</gene>
<organism evidence="1 2">
    <name type="scientific">Duganella sacchari</name>
    <dbReference type="NCBI Taxonomy" id="551987"/>
    <lineage>
        <taxon>Bacteria</taxon>
        <taxon>Pseudomonadati</taxon>
        <taxon>Pseudomonadota</taxon>
        <taxon>Betaproteobacteria</taxon>
        <taxon>Burkholderiales</taxon>
        <taxon>Oxalobacteraceae</taxon>
        <taxon>Telluria group</taxon>
        <taxon>Duganella</taxon>
    </lineage>
</organism>
<protein>
    <submittedName>
        <fullName evidence="1">Uncharacterized conserved protein, DUF2252 family</fullName>
    </submittedName>
</protein>
<evidence type="ECO:0000313" key="2">
    <source>
        <dbReference type="Proteomes" id="UP000184339"/>
    </source>
</evidence>
<dbReference type="InterPro" id="IPR018721">
    <property type="entry name" value="DUF2252"/>
</dbReference>
<dbReference type="PANTHER" id="PTHR39441:SF1">
    <property type="entry name" value="DUF2252 DOMAIN-CONTAINING PROTEIN"/>
    <property type="match status" value="1"/>
</dbReference>
<dbReference type="AlphaFoldDB" id="A0A1M7RDG7"/>
<sequence length="419" mass="47109">MSIRTLTPSDDRKRPTSAPLRERDVVGLIASFNAGRDAERVTQKYRLLADNPFAFLRGTCHLFYQDFPGLGQSPLAWICGDLHLENFGSYKGDNRLTYFDMNDFDEAVLAPASWELVRFLVSVLVAADALTVPPAQAIALCHSFLDAYVGNLVEGKARWVERATADGMVRDLLRDLRLRERPAFLDRRTDIRKGKRKLRLDGIKALPVNEAEREKVTQFMASYAETRQTPAFFRVLDVARRIAGTGSLGQERYAVLVRGRGGLDGNFLLDLKLASSSALSPYLPVVQPPWQTEAERIVAVQKRMQAISPAFLSAVSIGDQSYVLKELLPQQDRLSLERWGGKLRRLESVMRTMGSIVAWSHLRSGGRQGSAIADEWIAYGHNGKQWRPALIDYAQTCHQQVLADWKQYANAYRAALQTR</sequence>
<dbReference type="Pfam" id="PF10009">
    <property type="entry name" value="DUF2252"/>
    <property type="match status" value="1"/>
</dbReference>
<dbReference type="Proteomes" id="UP000184339">
    <property type="component" value="Unassembled WGS sequence"/>
</dbReference>
<dbReference type="OrthoDB" id="1491115at2"/>
<dbReference type="PANTHER" id="PTHR39441">
    <property type="entry name" value="DUF2252 DOMAIN-CONTAINING PROTEIN"/>
    <property type="match status" value="1"/>
</dbReference>
<accession>A0A1M7RDG7</accession>
<evidence type="ECO:0000313" key="1">
    <source>
        <dbReference type="EMBL" id="SHN44264.1"/>
    </source>
</evidence>
<dbReference type="RefSeq" id="WP_084560397.1">
    <property type="nucleotide sequence ID" value="NZ_FRCX01000021.1"/>
</dbReference>
<dbReference type="EMBL" id="FRCX01000021">
    <property type="protein sequence ID" value="SHN44264.1"/>
    <property type="molecule type" value="Genomic_DNA"/>
</dbReference>
<reference evidence="2" key="1">
    <citation type="submission" date="2016-11" db="EMBL/GenBank/DDBJ databases">
        <authorList>
            <person name="Varghese N."/>
            <person name="Submissions S."/>
        </authorList>
    </citation>
    <scope>NUCLEOTIDE SEQUENCE [LARGE SCALE GENOMIC DNA]</scope>
    <source>
        <strain evidence="2">Sac-22</strain>
    </source>
</reference>
<keyword evidence="2" id="KW-1185">Reference proteome</keyword>
<dbReference type="STRING" id="551987.SAMN05192549_12119"/>
<proteinExistence type="predicted"/>